<dbReference type="CTD" id="36945"/>
<reference evidence="10" key="1">
    <citation type="submission" date="2025-08" db="UniProtKB">
        <authorList>
            <consortium name="RefSeq"/>
        </authorList>
    </citation>
    <scope>IDENTIFICATION</scope>
    <source>
        <tissue evidence="10">Entire body</tissue>
    </source>
</reference>
<feature type="zinc finger region" description="C3H1-type" evidence="6">
    <location>
        <begin position="40"/>
        <end position="63"/>
    </location>
</feature>
<proteinExistence type="inferred from homology"/>
<evidence type="ECO:0000256" key="3">
    <source>
        <dbReference type="ARBA" id="ARBA00022771"/>
    </source>
</evidence>
<dbReference type="GO" id="GO:0043484">
    <property type="term" value="P:regulation of RNA splicing"/>
    <property type="evidence" value="ECO:0007669"/>
    <property type="project" value="TreeGrafter"/>
</dbReference>
<keyword evidence="9" id="KW-1185">Reference proteome</keyword>
<evidence type="ECO:0000259" key="8">
    <source>
        <dbReference type="PROSITE" id="PS50103"/>
    </source>
</evidence>
<feature type="domain" description="C3H1-type" evidence="8">
    <location>
        <begin position="70"/>
        <end position="96"/>
    </location>
</feature>
<gene>
    <name evidence="10" type="primary">LOC108740002</name>
</gene>
<dbReference type="GeneID" id="108740002"/>
<feature type="domain" description="C3H1-type" evidence="8">
    <location>
        <begin position="40"/>
        <end position="63"/>
    </location>
</feature>
<dbReference type="RefSeq" id="XP_025831190.1">
    <property type="nucleotide sequence ID" value="XM_025975405.1"/>
</dbReference>
<feature type="compositionally biased region" description="Polar residues" evidence="7">
    <location>
        <begin position="227"/>
        <end position="237"/>
    </location>
</feature>
<evidence type="ECO:0000313" key="10">
    <source>
        <dbReference type="RefSeq" id="XP_025831190.1"/>
    </source>
</evidence>
<evidence type="ECO:0000256" key="5">
    <source>
        <dbReference type="ARBA" id="ARBA00038226"/>
    </source>
</evidence>
<evidence type="ECO:0000256" key="4">
    <source>
        <dbReference type="ARBA" id="ARBA00022833"/>
    </source>
</evidence>
<protein>
    <submittedName>
        <fullName evidence="10">Muscleblind-like protein 1 isoform X1</fullName>
    </submittedName>
</protein>
<sequence>MPTIVGPDPTGVGSPLGVVPQTVVTQQKMPRSDRLEVSFVCREFQRGACKRAESECRFAHPADSVTANEDGTVTVCMDAVKGRCNRDPCRYFHPPLHLQAQIKAAQSRASAPAAVSPLMAPQTATTLEIGKKRPHEPSTADTDLLLMDMKSMGSFYYDNFAFPGMVPYKRPAADKSGVPVYQPNATTYQQLMQLQQPFVPVSCEYSVSPSPAPATSNASPAATDTSQLPQSSSQVAQTKEDDANTIPASTSVTIPPPSIPDPATLAKEVAQQNYAKAVKLAAANSSLTTNPLNHLNPLNYTGIALNKQAVGITSAQAAAAAAAASFPRFPALPVGIGTASTGLNHLAFNPYNAYAQTTNLLNFARAPQAAATAVFNPYSFIRAPFPVTTTHSQFVAPNMLTTGQYPVSVAAAGVTQTMTPTINNVPPPPTHIAAAAAQNNNNSVVPPYKKLKTS</sequence>
<dbReference type="Pfam" id="PF22628">
    <property type="entry name" value="zf-CCCH_10"/>
    <property type="match status" value="1"/>
</dbReference>
<dbReference type="GO" id="GO:0008270">
    <property type="term" value="F:zinc ion binding"/>
    <property type="evidence" value="ECO:0007669"/>
    <property type="project" value="UniProtKB-KW"/>
</dbReference>
<dbReference type="PANTHER" id="PTHR12675:SF12">
    <property type="entry name" value="PROTEIN MUSCLEBLIND"/>
    <property type="match status" value="1"/>
</dbReference>
<keyword evidence="2" id="KW-0677">Repeat</keyword>
<evidence type="ECO:0000256" key="6">
    <source>
        <dbReference type="PROSITE-ProRule" id="PRU00723"/>
    </source>
</evidence>
<evidence type="ECO:0000256" key="1">
    <source>
        <dbReference type="ARBA" id="ARBA00022723"/>
    </source>
</evidence>
<keyword evidence="1 6" id="KW-0479">Metal-binding</keyword>
<dbReference type="PROSITE" id="PS50103">
    <property type="entry name" value="ZF_C3H1"/>
    <property type="match status" value="2"/>
</dbReference>
<dbReference type="AlphaFoldDB" id="A0A7F5R0L1"/>
<dbReference type="Gene3D" id="3.30.1370.210">
    <property type="match status" value="1"/>
</dbReference>
<organism evidence="9 10">
    <name type="scientific">Agrilus planipennis</name>
    <name type="common">Emerald ash borer</name>
    <name type="synonym">Agrilus marcopoli</name>
    <dbReference type="NCBI Taxonomy" id="224129"/>
    <lineage>
        <taxon>Eukaryota</taxon>
        <taxon>Metazoa</taxon>
        <taxon>Ecdysozoa</taxon>
        <taxon>Arthropoda</taxon>
        <taxon>Hexapoda</taxon>
        <taxon>Insecta</taxon>
        <taxon>Pterygota</taxon>
        <taxon>Neoptera</taxon>
        <taxon>Endopterygota</taxon>
        <taxon>Coleoptera</taxon>
        <taxon>Polyphaga</taxon>
        <taxon>Elateriformia</taxon>
        <taxon>Buprestoidea</taxon>
        <taxon>Buprestidae</taxon>
        <taxon>Agrilinae</taxon>
        <taxon>Agrilus</taxon>
    </lineage>
</organism>
<evidence type="ECO:0000256" key="2">
    <source>
        <dbReference type="ARBA" id="ARBA00022737"/>
    </source>
</evidence>
<dbReference type="GO" id="GO:0003723">
    <property type="term" value="F:RNA binding"/>
    <property type="evidence" value="ECO:0007669"/>
    <property type="project" value="TreeGrafter"/>
</dbReference>
<feature type="compositionally biased region" description="Low complexity" evidence="7">
    <location>
        <begin position="213"/>
        <end position="226"/>
    </location>
</feature>
<dbReference type="InParanoid" id="A0A7F5R0L1"/>
<dbReference type="GO" id="GO:0005654">
    <property type="term" value="C:nucleoplasm"/>
    <property type="evidence" value="ECO:0007669"/>
    <property type="project" value="TreeGrafter"/>
</dbReference>
<dbReference type="GO" id="GO:0005737">
    <property type="term" value="C:cytoplasm"/>
    <property type="evidence" value="ECO:0007669"/>
    <property type="project" value="TreeGrafter"/>
</dbReference>
<feature type="region of interest" description="Disordered" evidence="7">
    <location>
        <begin position="205"/>
        <end position="263"/>
    </location>
</feature>
<comment type="similarity">
    <text evidence="5">Belongs to the muscleblind family.</text>
</comment>
<dbReference type="PANTHER" id="PTHR12675">
    <property type="entry name" value="MUSCLEBLIND-LIKE PROTEIN"/>
    <property type="match status" value="1"/>
</dbReference>
<feature type="zinc finger region" description="C3H1-type" evidence="6">
    <location>
        <begin position="70"/>
        <end position="96"/>
    </location>
</feature>
<accession>A0A7F5R0L1</accession>
<keyword evidence="4 6" id="KW-0862">Zinc</keyword>
<dbReference type="SMART" id="SM00356">
    <property type="entry name" value="ZnF_C3H1"/>
    <property type="match status" value="2"/>
</dbReference>
<dbReference type="InterPro" id="IPR054429">
    <property type="entry name" value="Znf-CCCH_Muscleblind-like"/>
</dbReference>
<evidence type="ECO:0000256" key="7">
    <source>
        <dbReference type="SAM" id="MobiDB-lite"/>
    </source>
</evidence>
<name>A0A7F5R0L1_AGRPL</name>
<dbReference type="OrthoDB" id="6285980at2759"/>
<evidence type="ECO:0000313" key="9">
    <source>
        <dbReference type="Proteomes" id="UP000192223"/>
    </source>
</evidence>
<keyword evidence="3 6" id="KW-0863">Zinc-finger</keyword>
<dbReference type="InterPro" id="IPR000571">
    <property type="entry name" value="Znf_CCCH"/>
</dbReference>
<dbReference type="Proteomes" id="UP000192223">
    <property type="component" value="Unplaced"/>
</dbReference>